<evidence type="ECO:0000256" key="7">
    <source>
        <dbReference type="ARBA" id="ARBA00023237"/>
    </source>
</evidence>
<feature type="compositionally biased region" description="Polar residues" evidence="8">
    <location>
        <begin position="343"/>
        <end position="367"/>
    </location>
</feature>
<evidence type="ECO:0000256" key="8">
    <source>
        <dbReference type="SAM" id="MobiDB-lite"/>
    </source>
</evidence>
<accession>A0A7W9STM0</accession>
<keyword evidence="10" id="KW-1185">Reference proteome</keyword>
<feature type="region of interest" description="Disordered" evidence="8">
    <location>
        <begin position="343"/>
        <end position="368"/>
    </location>
</feature>
<dbReference type="GO" id="GO:0009279">
    <property type="term" value="C:cell outer membrane"/>
    <property type="evidence" value="ECO:0007669"/>
    <property type="project" value="UniProtKB-SubCell"/>
</dbReference>
<keyword evidence="7" id="KW-0998">Cell outer membrane</keyword>
<organism evidence="9 10">
    <name type="scientific">Armatimonas rosea</name>
    <dbReference type="NCBI Taxonomy" id="685828"/>
    <lineage>
        <taxon>Bacteria</taxon>
        <taxon>Bacillati</taxon>
        <taxon>Armatimonadota</taxon>
        <taxon>Armatimonadia</taxon>
        <taxon>Armatimonadales</taxon>
        <taxon>Armatimonadaceae</taxon>
        <taxon>Armatimonas</taxon>
    </lineage>
</organism>
<evidence type="ECO:0000256" key="5">
    <source>
        <dbReference type="ARBA" id="ARBA00022692"/>
    </source>
</evidence>
<protein>
    <submittedName>
        <fullName evidence="9">Outer membrane protein TolC</fullName>
    </submittedName>
</protein>
<dbReference type="Pfam" id="PF02321">
    <property type="entry name" value="OEP"/>
    <property type="match status" value="3"/>
</dbReference>
<dbReference type="PANTHER" id="PTHR30026">
    <property type="entry name" value="OUTER MEMBRANE PROTEIN TOLC"/>
    <property type="match status" value="1"/>
</dbReference>
<sequence>MIAIVIFQEAPIRTVEQAIQIALERSPRLQQARERHQRSRESVEQQRAQLRPQASATASYTRLSTALANSSGGGSGSGSGSGNPFPVGLQGSPPGAGSVQLTRAEPAPTTDSPTTFNLGGGSLNQTSLGLSLTQQLDAWGIQKTLIRMGSTDEAIQQLEEEKVVRELVFTVQSDFYELLRAQEYVRVQSAAIASSTESLRVSQEKERAGSAAGFDVLRAETQLANQQQSLLTAQNQASVARTNLANTLGLPPTAALAPESPGAPPSVPPLERAALLKIALEKRPEARQAQLNQEKANLNLRYAKRGTTPSLSARLSGSYNPSPANAFTPKDAATLSLNLSIPLSDGGTTRSQRTSAHSDLRSAASQRTEYETGIAKEVEQACLSVEDAQGRLQSTAKTVEQAREALRIAQVRLSTGIDTQLSVSDAQATLVQAEVNHINARYDLLIALARLRWAVP</sequence>
<keyword evidence="6" id="KW-0472">Membrane</keyword>
<comment type="caution">
    <text evidence="9">The sequence shown here is derived from an EMBL/GenBank/DDBJ whole genome shotgun (WGS) entry which is preliminary data.</text>
</comment>
<dbReference type="GO" id="GO:1990281">
    <property type="term" value="C:efflux pump complex"/>
    <property type="evidence" value="ECO:0007669"/>
    <property type="project" value="TreeGrafter"/>
</dbReference>
<dbReference type="Gene3D" id="1.20.1600.10">
    <property type="entry name" value="Outer membrane efflux proteins (OEP)"/>
    <property type="match status" value="1"/>
</dbReference>
<dbReference type="PANTHER" id="PTHR30026:SF20">
    <property type="entry name" value="OUTER MEMBRANE PROTEIN TOLC"/>
    <property type="match status" value="1"/>
</dbReference>
<dbReference type="SUPFAM" id="SSF56954">
    <property type="entry name" value="Outer membrane efflux proteins (OEP)"/>
    <property type="match status" value="1"/>
</dbReference>
<evidence type="ECO:0000313" key="10">
    <source>
        <dbReference type="Proteomes" id="UP000520814"/>
    </source>
</evidence>
<feature type="region of interest" description="Disordered" evidence="8">
    <location>
        <begin position="28"/>
        <end position="120"/>
    </location>
</feature>
<comment type="subcellular location">
    <subcellularLocation>
        <location evidence="1">Cell outer membrane</location>
    </subcellularLocation>
</comment>
<dbReference type="GO" id="GO:0015288">
    <property type="term" value="F:porin activity"/>
    <property type="evidence" value="ECO:0007669"/>
    <property type="project" value="TreeGrafter"/>
</dbReference>
<evidence type="ECO:0000313" key="9">
    <source>
        <dbReference type="EMBL" id="MBB6051808.1"/>
    </source>
</evidence>
<dbReference type="InterPro" id="IPR051906">
    <property type="entry name" value="TolC-like"/>
</dbReference>
<reference evidence="9 10" key="1">
    <citation type="submission" date="2020-08" db="EMBL/GenBank/DDBJ databases">
        <title>Genomic Encyclopedia of Type Strains, Phase IV (KMG-IV): sequencing the most valuable type-strain genomes for metagenomic binning, comparative biology and taxonomic classification.</title>
        <authorList>
            <person name="Goeker M."/>
        </authorList>
    </citation>
    <scope>NUCLEOTIDE SEQUENCE [LARGE SCALE GENOMIC DNA]</scope>
    <source>
        <strain evidence="9 10">DSM 23562</strain>
    </source>
</reference>
<evidence type="ECO:0000256" key="6">
    <source>
        <dbReference type="ARBA" id="ARBA00023136"/>
    </source>
</evidence>
<keyword evidence="4" id="KW-1134">Transmembrane beta strand</keyword>
<keyword evidence="5" id="KW-0812">Transmembrane</keyword>
<comment type="similarity">
    <text evidence="2">Belongs to the outer membrane factor (OMF) (TC 1.B.17) family.</text>
</comment>
<dbReference type="GO" id="GO:0015562">
    <property type="term" value="F:efflux transmembrane transporter activity"/>
    <property type="evidence" value="ECO:0007669"/>
    <property type="project" value="InterPro"/>
</dbReference>
<evidence type="ECO:0000256" key="2">
    <source>
        <dbReference type="ARBA" id="ARBA00007613"/>
    </source>
</evidence>
<dbReference type="Proteomes" id="UP000520814">
    <property type="component" value="Unassembled WGS sequence"/>
</dbReference>
<evidence type="ECO:0000256" key="3">
    <source>
        <dbReference type="ARBA" id="ARBA00022448"/>
    </source>
</evidence>
<feature type="compositionally biased region" description="Polar residues" evidence="8">
    <location>
        <begin position="45"/>
        <end position="69"/>
    </location>
</feature>
<evidence type="ECO:0000256" key="4">
    <source>
        <dbReference type="ARBA" id="ARBA00022452"/>
    </source>
</evidence>
<dbReference type="AlphaFoldDB" id="A0A7W9STM0"/>
<feature type="compositionally biased region" description="Gly residues" evidence="8">
    <location>
        <begin position="71"/>
        <end position="81"/>
    </location>
</feature>
<evidence type="ECO:0000256" key="1">
    <source>
        <dbReference type="ARBA" id="ARBA00004442"/>
    </source>
</evidence>
<dbReference type="InterPro" id="IPR003423">
    <property type="entry name" value="OMP_efflux"/>
</dbReference>
<proteinExistence type="inferred from homology"/>
<dbReference type="RefSeq" id="WP_184199586.1">
    <property type="nucleotide sequence ID" value="NZ_JACHGW010000003.1"/>
</dbReference>
<dbReference type="EMBL" id="JACHGW010000003">
    <property type="protein sequence ID" value="MBB6051808.1"/>
    <property type="molecule type" value="Genomic_DNA"/>
</dbReference>
<gene>
    <name evidence="9" type="ORF">HNQ39_003618</name>
</gene>
<name>A0A7W9STM0_ARMRO</name>
<keyword evidence="3" id="KW-0813">Transport</keyword>
<feature type="compositionally biased region" description="Basic and acidic residues" evidence="8">
    <location>
        <begin position="28"/>
        <end position="44"/>
    </location>
</feature>